<gene>
    <name evidence="1" type="ORF">SAMEA2259716_00295</name>
</gene>
<dbReference type="RefSeq" id="WP_164497088.1">
    <property type="nucleotide sequence ID" value="NZ_FVGW01000001.1"/>
</dbReference>
<sequence>MPDSDLTKETREALLTAIKADAEGAGGERLHHLAAAFALTVGANVHKLPGYLPPSSS</sequence>
<proteinExistence type="predicted"/>
<dbReference type="EMBL" id="FVGW01000001">
    <property type="protein sequence ID" value="SKL37632.1"/>
    <property type="molecule type" value="Genomic_DNA"/>
</dbReference>
<name>A0A1U5PMU3_9MYCO</name>
<evidence type="ECO:0000313" key="2">
    <source>
        <dbReference type="Proteomes" id="UP000190074"/>
    </source>
</evidence>
<dbReference type="AlphaFoldDB" id="A0A1U5PMU3"/>
<evidence type="ECO:0000313" key="1">
    <source>
        <dbReference type="EMBL" id="SKL37632.1"/>
    </source>
</evidence>
<accession>A0A1U5PMU3</accession>
<dbReference type="Proteomes" id="UP000190074">
    <property type="component" value="Unassembled WGS sequence"/>
</dbReference>
<organism evidence="1 2">
    <name type="scientific">Mycobacteroides abscessus subsp. massiliense</name>
    <dbReference type="NCBI Taxonomy" id="1962118"/>
    <lineage>
        <taxon>Bacteria</taxon>
        <taxon>Bacillati</taxon>
        <taxon>Actinomycetota</taxon>
        <taxon>Actinomycetes</taxon>
        <taxon>Mycobacteriales</taxon>
        <taxon>Mycobacteriaceae</taxon>
        <taxon>Mycobacteroides</taxon>
        <taxon>Mycobacteroides abscessus</taxon>
    </lineage>
</organism>
<reference evidence="1 2" key="1">
    <citation type="submission" date="2016-11" db="EMBL/GenBank/DDBJ databases">
        <authorList>
            <consortium name="Pathogen Informatics"/>
        </authorList>
    </citation>
    <scope>NUCLEOTIDE SEQUENCE [LARGE SCALE GENOMIC DNA]</scope>
    <source>
        <strain evidence="1 2">911</strain>
    </source>
</reference>
<protein>
    <submittedName>
        <fullName evidence="1">Uncharacterized protein</fullName>
    </submittedName>
</protein>